<name>A0AAV3UHH0_9EURY</name>
<evidence type="ECO:0008006" key="3">
    <source>
        <dbReference type="Google" id="ProtNLM"/>
    </source>
</evidence>
<accession>A0AAV3UHH0</accession>
<dbReference type="AlphaFoldDB" id="A0AAV3UHH0"/>
<gene>
    <name evidence="1" type="ORF">GCM10025751_23710</name>
</gene>
<sequence>MERRTQTHNALLRLSRHEEACRKQYIHTVANKIVVVAVEYDCDVIVFEELTNIREQLPYPEWYYVRALHCLFENKASDYGFETGQIESYVLILFAD</sequence>
<evidence type="ECO:0000313" key="2">
    <source>
        <dbReference type="Proteomes" id="UP001501729"/>
    </source>
</evidence>
<keyword evidence="2" id="KW-1185">Reference proteome</keyword>
<organism evidence="1 2">
    <name type="scientific">Haladaptatus pallidirubidus</name>
    <dbReference type="NCBI Taxonomy" id="1008152"/>
    <lineage>
        <taxon>Archaea</taxon>
        <taxon>Methanobacteriati</taxon>
        <taxon>Methanobacteriota</taxon>
        <taxon>Stenosarchaea group</taxon>
        <taxon>Halobacteria</taxon>
        <taxon>Halobacteriales</taxon>
        <taxon>Haladaptataceae</taxon>
        <taxon>Haladaptatus</taxon>
    </lineage>
</organism>
<comment type="caution">
    <text evidence="1">The sequence shown here is derived from an EMBL/GenBank/DDBJ whole genome shotgun (WGS) entry which is preliminary data.</text>
</comment>
<protein>
    <recommendedName>
        <fullName evidence="3">Transposase</fullName>
    </recommendedName>
</protein>
<dbReference type="EMBL" id="BAABKX010000007">
    <property type="protein sequence ID" value="GAA5050095.1"/>
    <property type="molecule type" value="Genomic_DNA"/>
</dbReference>
<dbReference type="Proteomes" id="UP001501729">
    <property type="component" value="Unassembled WGS sequence"/>
</dbReference>
<proteinExistence type="predicted"/>
<evidence type="ECO:0000313" key="1">
    <source>
        <dbReference type="EMBL" id="GAA5050095.1"/>
    </source>
</evidence>
<reference evidence="1 2" key="1">
    <citation type="journal article" date="2019" name="Int. J. Syst. Evol. Microbiol.">
        <title>The Global Catalogue of Microorganisms (GCM) 10K type strain sequencing project: providing services to taxonomists for standard genome sequencing and annotation.</title>
        <authorList>
            <consortium name="The Broad Institute Genomics Platform"/>
            <consortium name="The Broad Institute Genome Sequencing Center for Infectious Disease"/>
            <person name="Wu L."/>
            <person name="Ma J."/>
        </authorList>
    </citation>
    <scope>NUCLEOTIDE SEQUENCE [LARGE SCALE GENOMIC DNA]</scope>
    <source>
        <strain evidence="1 2">JCM 17504</strain>
    </source>
</reference>